<dbReference type="NCBIfam" id="TIGR01378">
    <property type="entry name" value="thi_PPkinase"/>
    <property type="match status" value="1"/>
</dbReference>
<keyword evidence="1" id="KW-0808">Transferase</keyword>
<dbReference type="GO" id="GO:0004788">
    <property type="term" value="F:thiamine diphosphokinase activity"/>
    <property type="evidence" value="ECO:0007669"/>
    <property type="project" value="UniProtKB-UniRule"/>
</dbReference>
<dbReference type="GO" id="GO:0006772">
    <property type="term" value="P:thiamine metabolic process"/>
    <property type="evidence" value="ECO:0007669"/>
    <property type="project" value="UniProtKB-UniRule"/>
</dbReference>
<evidence type="ECO:0000259" key="6">
    <source>
        <dbReference type="SMART" id="SM00983"/>
    </source>
</evidence>
<name>A0A1H2Q3Y8_9BACL</name>
<dbReference type="PANTHER" id="PTHR41299">
    <property type="entry name" value="THIAMINE PYROPHOSPHOKINASE"/>
    <property type="match status" value="1"/>
</dbReference>
<evidence type="ECO:0000256" key="3">
    <source>
        <dbReference type="ARBA" id="ARBA00022777"/>
    </source>
</evidence>
<dbReference type="SUPFAM" id="SSF63862">
    <property type="entry name" value="Thiamin pyrophosphokinase, substrate-binding domain"/>
    <property type="match status" value="1"/>
</dbReference>
<dbReference type="EMBL" id="FNNQ01000001">
    <property type="protein sequence ID" value="SDW01872.1"/>
    <property type="molecule type" value="Genomic_DNA"/>
</dbReference>
<evidence type="ECO:0000313" key="8">
    <source>
        <dbReference type="Proteomes" id="UP000198534"/>
    </source>
</evidence>
<keyword evidence="3 7" id="KW-0418">Kinase</keyword>
<dbReference type="InterPro" id="IPR007371">
    <property type="entry name" value="TPK_catalytic"/>
</dbReference>
<dbReference type="InterPro" id="IPR006282">
    <property type="entry name" value="Thi_PPkinase"/>
</dbReference>
<proteinExistence type="predicted"/>
<evidence type="ECO:0000256" key="4">
    <source>
        <dbReference type="ARBA" id="ARBA00022840"/>
    </source>
</evidence>
<feature type="domain" description="Thiamin pyrophosphokinase thiamin-binding" evidence="6">
    <location>
        <begin position="144"/>
        <end position="210"/>
    </location>
</feature>
<keyword evidence="2" id="KW-0547">Nucleotide-binding</keyword>
<dbReference type="SUPFAM" id="SSF63999">
    <property type="entry name" value="Thiamin pyrophosphokinase, catalytic domain"/>
    <property type="match status" value="1"/>
</dbReference>
<dbReference type="InterPro" id="IPR007373">
    <property type="entry name" value="Thiamin_PyroPKinase_B1-bd"/>
</dbReference>
<keyword evidence="8" id="KW-1185">Reference proteome</keyword>
<protein>
    <recommendedName>
        <fullName evidence="5">Thiamine diphosphokinase</fullName>
        <ecNumber evidence="5">2.7.6.2</ecNumber>
    </recommendedName>
</protein>
<dbReference type="GO" id="GO:0030975">
    <property type="term" value="F:thiamine binding"/>
    <property type="evidence" value="ECO:0007669"/>
    <property type="project" value="InterPro"/>
</dbReference>
<keyword evidence="4" id="KW-0067">ATP-binding</keyword>
<evidence type="ECO:0000256" key="2">
    <source>
        <dbReference type="ARBA" id="ARBA00022741"/>
    </source>
</evidence>
<accession>A0A1H2Q3Y8</accession>
<dbReference type="GO" id="GO:0016301">
    <property type="term" value="F:kinase activity"/>
    <property type="evidence" value="ECO:0007669"/>
    <property type="project" value="UniProtKB-KW"/>
</dbReference>
<dbReference type="InterPro" id="IPR053149">
    <property type="entry name" value="TPK"/>
</dbReference>
<dbReference type="GO" id="GO:0005524">
    <property type="term" value="F:ATP binding"/>
    <property type="evidence" value="ECO:0007669"/>
    <property type="project" value="UniProtKB-KW"/>
</dbReference>
<dbReference type="Pfam" id="PF04263">
    <property type="entry name" value="TPK_catalytic"/>
    <property type="match status" value="1"/>
</dbReference>
<dbReference type="Gene3D" id="3.40.50.10240">
    <property type="entry name" value="Thiamin pyrophosphokinase, catalytic domain"/>
    <property type="match status" value="1"/>
</dbReference>
<sequence>MNDRVVIVVGGKIDQGDLEKILPQDTVIGVDAGVLPLLDAKMPIHLAVGDFDSVGELVLKDLSDQGVPVKHLPMAKDVTDTYFAVDEALLQSPSELLLLGALGGTRIDHALANLVLLEKIEAAGVKGIISNHDNNIRLLTAEKGMMTLFKDQRFRYVSLLALTDQVEGVTITGFAYSLTNAILTRVDSLGISNEQIEAEAFIQIRSGKLIIIESRDG</sequence>
<gene>
    <name evidence="7" type="ORF">SAMN05444487_10196</name>
</gene>
<dbReference type="STRING" id="1048340.SAMN05444487_10196"/>
<dbReference type="EC" id="2.7.6.2" evidence="5"/>
<dbReference type="GO" id="GO:0009229">
    <property type="term" value="P:thiamine diphosphate biosynthetic process"/>
    <property type="evidence" value="ECO:0007669"/>
    <property type="project" value="InterPro"/>
</dbReference>
<dbReference type="Proteomes" id="UP000198534">
    <property type="component" value="Unassembled WGS sequence"/>
</dbReference>
<dbReference type="InterPro" id="IPR036371">
    <property type="entry name" value="TPK_B1-bd_sf"/>
</dbReference>
<dbReference type="CDD" id="cd07995">
    <property type="entry name" value="TPK"/>
    <property type="match status" value="1"/>
</dbReference>
<dbReference type="Pfam" id="PF04265">
    <property type="entry name" value="TPK_B1_binding"/>
    <property type="match status" value="1"/>
</dbReference>
<evidence type="ECO:0000313" key="7">
    <source>
        <dbReference type="EMBL" id="SDW01872.1"/>
    </source>
</evidence>
<dbReference type="OrthoDB" id="9804377at2"/>
<evidence type="ECO:0000256" key="1">
    <source>
        <dbReference type="ARBA" id="ARBA00022679"/>
    </source>
</evidence>
<dbReference type="RefSeq" id="WP_091734599.1">
    <property type="nucleotide sequence ID" value="NZ_FNNQ01000001.1"/>
</dbReference>
<evidence type="ECO:0000256" key="5">
    <source>
        <dbReference type="NCBIfam" id="TIGR01378"/>
    </source>
</evidence>
<dbReference type="PANTHER" id="PTHR41299:SF1">
    <property type="entry name" value="THIAMINE PYROPHOSPHOKINASE"/>
    <property type="match status" value="1"/>
</dbReference>
<dbReference type="SMART" id="SM00983">
    <property type="entry name" value="TPK_B1_binding"/>
    <property type="match status" value="1"/>
</dbReference>
<dbReference type="AlphaFoldDB" id="A0A1H2Q3Y8"/>
<reference evidence="7 8" key="1">
    <citation type="submission" date="2016-10" db="EMBL/GenBank/DDBJ databases">
        <authorList>
            <person name="de Groot N.N."/>
        </authorList>
    </citation>
    <scope>NUCLEOTIDE SEQUENCE [LARGE SCALE GENOMIC DNA]</scope>
    <source>
        <strain evidence="7 8">DSM 45610</strain>
    </source>
</reference>
<dbReference type="InterPro" id="IPR036759">
    <property type="entry name" value="TPK_catalytic_sf"/>
</dbReference>
<organism evidence="7 8">
    <name type="scientific">Marininema mesophilum</name>
    <dbReference type="NCBI Taxonomy" id="1048340"/>
    <lineage>
        <taxon>Bacteria</taxon>
        <taxon>Bacillati</taxon>
        <taxon>Bacillota</taxon>
        <taxon>Bacilli</taxon>
        <taxon>Bacillales</taxon>
        <taxon>Thermoactinomycetaceae</taxon>
        <taxon>Marininema</taxon>
    </lineage>
</organism>